<comment type="caution">
    <text evidence="2">The sequence shown here is derived from an EMBL/GenBank/DDBJ whole genome shotgun (WGS) entry which is preliminary data.</text>
</comment>
<evidence type="ECO:0000313" key="3">
    <source>
        <dbReference type="Proteomes" id="UP000269493"/>
    </source>
</evidence>
<organism evidence="2 3">
    <name type="scientific">Coprobacter fastidiosus NSB1 = JCM 33896</name>
    <dbReference type="NCBI Taxonomy" id="1349822"/>
    <lineage>
        <taxon>Bacteria</taxon>
        <taxon>Pseudomonadati</taxon>
        <taxon>Bacteroidota</taxon>
        <taxon>Bacteroidia</taxon>
        <taxon>Bacteroidales</taxon>
        <taxon>Barnesiellaceae</taxon>
        <taxon>Coprobacter</taxon>
    </lineage>
</organism>
<dbReference type="RefSeq" id="WP_022602861.1">
    <property type="nucleotide sequence ID" value="NZ_KI440834.1"/>
</dbReference>
<dbReference type="Gene3D" id="2.120.10.30">
    <property type="entry name" value="TolB, C-terminal domain"/>
    <property type="match status" value="1"/>
</dbReference>
<accession>A0A495VLC0</accession>
<reference evidence="2 3" key="1">
    <citation type="submission" date="2018-10" db="EMBL/GenBank/DDBJ databases">
        <title>Genomic Encyclopedia of Archaeal and Bacterial Type Strains, Phase II (KMG-II): from individual species to whole genera.</title>
        <authorList>
            <person name="Goeker M."/>
        </authorList>
    </citation>
    <scope>NUCLEOTIDE SEQUENCE [LARGE SCALE GENOMIC DNA]</scope>
    <source>
        <strain evidence="2 3">NSB1</strain>
    </source>
</reference>
<proteinExistence type="predicted"/>
<dbReference type="Proteomes" id="UP000269493">
    <property type="component" value="Unassembled WGS sequence"/>
</dbReference>
<dbReference type="OrthoDB" id="264813at2"/>
<name>A0A495VLC0_9BACT</name>
<evidence type="ECO:0000313" key="2">
    <source>
        <dbReference type="EMBL" id="RKT50134.1"/>
    </source>
</evidence>
<sequence length="295" mass="32754">MKRFYLSVLFLCSFGSLFAGGPSFAFCDYSQGKVFIQENGEIVWEHKAPDSNDIWVLPNKNILFTAGKEVLEVSRKNDTIFHYTSESNIFACQRLKNGNTFIGECDNGRLLEVSPDGSIVKDVSILPFGVKTGGHAFMRNARCLDNGHYLVAHYGGKSVVEYDENGKAVWNIPVPGGAHSVIRLPSGNTLVAVTDKDNNPGVFEYDMAGNIVWSLTNKDLPGTLKFAGGMHYLSDGRLFLTNWVGHVDAKNPVHLLVIDKLSKKVLYKVSDRNEIKTMSSVFALDALKKRVRSYH</sequence>
<evidence type="ECO:0000256" key="1">
    <source>
        <dbReference type="SAM" id="SignalP"/>
    </source>
</evidence>
<dbReference type="PANTHER" id="PTHR35340:SF5">
    <property type="entry name" value="ASST-DOMAIN-CONTAINING PROTEIN"/>
    <property type="match status" value="1"/>
</dbReference>
<feature type="chain" id="PRO_5019846574" evidence="1">
    <location>
        <begin position="20"/>
        <end position="295"/>
    </location>
</feature>
<dbReference type="GeneID" id="92928076"/>
<dbReference type="InterPro" id="IPR053143">
    <property type="entry name" value="Arylsulfate_ST"/>
</dbReference>
<dbReference type="AlphaFoldDB" id="A0A495VLC0"/>
<protein>
    <submittedName>
        <fullName evidence="2">Uncharacterized protein</fullName>
    </submittedName>
</protein>
<gene>
    <name evidence="2" type="ORF">BC742_2239</name>
</gene>
<dbReference type="PANTHER" id="PTHR35340">
    <property type="entry name" value="PQQ ENZYME REPEAT PROTEIN-RELATED"/>
    <property type="match status" value="1"/>
</dbReference>
<keyword evidence="3" id="KW-1185">Reference proteome</keyword>
<dbReference type="SUPFAM" id="SSF101898">
    <property type="entry name" value="NHL repeat"/>
    <property type="match status" value="1"/>
</dbReference>
<keyword evidence="1" id="KW-0732">Signal</keyword>
<dbReference type="InterPro" id="IPR011042">
    <property type="entry name" value="6-blade_b-propeller_TolB-like"/>
</dbReference>
<dbReference type="EMBL" id="RBXN01000008">
    <property type="protein sequence ID" value="RKT50134.1"/>
    <property type="molecule type" value="Genomic_DNA"/>
</dbReference>
<feature type="signal peptide" evidence="1">
    <location>
        <begin position="1"/>
        <end position="19"/>
    </location>
</feature>